<dbReference type="Proteomes" id="UP001224533">
    <property type="component" value="Plasmid unnamed2"/>
</dbReference>
<accession>A0ABD7YYQ6</accession>
<feature type="transmembrane region" description="Helical" evidence="2">
    <location>
        <begin position="216"/>
        <end position="237"/>
    </location>
</feature>
<feature type="transmembrane region" description="Helical" evidence="2">
    <location>
        <begin position="139"/>
        <end position="159"/>
    </location>
</feature>
<evidence type="ECO:0000256" key="1">
    <source>
        <dbReference type="SAM" id="MobiDB-lite"/>
    </source>
</evidence>
<organism evidence="3 4">
    <name type="scientific">Ligilactobacillus salivarius</name>
    <dbReference type="NCBI Taxonomy" id="1624"/>
    <lineage>
        <taxon>Bacteria</taxon>
        <taxon>Bacillati</taxon>
        <taxon>Bacillota</taxon>
        <taxon>Bacilli</taxon>
        <taxon>Lactobacillales</taxon>
        <taxon>Lactobacillaceae</taxon>
        <taxon>Ligilactobacillus</taxon>
    </lineage>
</organism>
<feature type="transmembrane region" description="Helical" evidence="2">
    <location>
        <begin position="619"/>
        <end position="639"/>
    </location>
</feature>
<gene>
    <name evidence="3" type="ORF">O2U02_10970</name>
</gene>
<dbReference type="RefSeq" id="WP_283475563.1">
    <property type="nucleotide sequence ID" value="NZ_CP114511.1"/>
</dbReference>
<feature type="transmembrane region" description="Helical" evidence="2">
    <location>
        <begin position="581"/>
        <end position="599"/>
    </location>
</feature>
<evidence type="ECO:0000256" key="2">
    <source>
        <dbReference type="SAM" id="Phobius"/>
    </source>
</evidence>
<dbReference type="EMBL" id="CP114511">
    <property type="protein sequence ID" value="WHS18924.1"/>
    <property type="molecule type" value="Genomic_DNA"/>
</dbReference>
<keyword evidence="2" id="KW-0472">Membrane</keyword>
<geneLocation type="plasmid" evidence="3 4">
    <name>unnamed2</name>
</geneLocation>
<feature type="transmembrane region" description="Helical" evidence="2">
    <location>
        <begin position="249"/>
        <end position="270"/>
    </location>
</feature>
<keyword evidence="2" id="KW-0812">Transmembrane</keyword>
<feature type="compositionally biased region" description="Basic and acidic residues" evidence="1">
    <location>
        <begin position="748"/>
        <end position="759"/>
    </location>
</feature>
<reference evidence="3 4" key="1">
    <citation type="submission" date="2022-12" db="EMBL/GenBank/DDBJ databases">
        <title>Assessment of beneficial effects and identification of host adaptation-associated genes of Ligilactobacillus salivarius isolated from Meles meles.</title>
        <authorList>
            <person name="Wang Y."/>
        </authorList>
    </citation>
    <scope>NUCLEOTIDE SEQUENCE [LARGE SCALE GENOMIC DNA]</scope>
    <source>
        <strain evidence="3 4">S35</strain>
        <plasmid evidence="3 4">unnamed2</plasmid>
    </source>
</reference>
<protein>
    <submittedName>
        <fullName evidence="3">Uncharacterized protein</fullName>
    </submittedName>
</protein>
<name>A0ABD7YYQ6_9LACO</name>
<evidence type="ECO:0000313" key="4">
    <source>
        <dbReference type="Proteomes" id="UP001224533"/>
    </source>
</evidence>
<keyword evidence="2" id="KW-1133">Transmembrane helix</keyword>
<evidence type="ECO:0000313" key="3">
    <source>
        <dbReference type="EMBL" id="WHS18924.1"/>
    </source>
</evidence>
<feature type="transmembrane region" description="Helical" evidence="2">
    <location>
        <begin position="21"/>
        <end position="43"/>
    </location>
</feature>
<feature type="transmembrane region" description="Helical" evidence="2">
    <location>
        <begin position="675"/>
        <end position="698"/>
    </location>
</feature>
<feature type="region of interest" description="Disordered" evidence="1">
    <location>
        <begin position="734"/>
        <end position="772"/>
    </location>
</feature>
<sequence length="1495" mass="163294">MGRCISKANFSLFWQRVWKIINSKFIVLITVLGILTFGSITIFNNAKADISTNYKFGTAFQYFLLDGKGETLEDKTSTKKYTKFLGAYNNGAQGSFTYGEIIDNGSANGDERTAREFVSMVATYSKFNYFSTQNQGFNIILPIVGRFILGFVALVAGFIYDIYSSVIFGIPTLVAKFNVIPLIAAWFTKQNVFGDGTIAEKLNEVLGVNSDTVQTLTTISFTVFIIMVLFSLTKYLSTGKINDSSRRKVISRLSALVLFPAGLALSAMLLSDAVNIAQGGGMDGKSDNIYQKYIIDDETWAKRMNFAPSGNSRASGGIAGTYATGYVDNSFLPYGTTSASGRIQDINSTSPYYQSDGKFNFSNSAVALRYMLSDTFTADQYIQYEGTQEAQNLNTYGAYKSYADNWTKKTLDKEGKSPDILNTENAYYASNNGSPNKAGDAPDDWNFSEAVDDYSKDEDGKTVLTASPSKVWRERFIFGTKSSGASLEKYYNKKPPSTEQVLNAVGSGNDNSNSISDQSMYLLLSTKFNSTGGDYYLTGPARGLNISNIFDSNRVVYYSFSIVGIPFISILGAIGTIFISIIFWTVAIMAIFSVGLIEMNVKPIETAGKWLFFGDVEYGVAYLIYSVGVVGTILSFSVITRVMSEIGKFLPDVISSALSMITTNSNSYDGMTGEAAMVMGSVSPVASMLLAYILYFVIRHNVNNARTSLIYLFTLPWEISVGYGRKYERLASRGRPNFSSRRGRSRASKVDDWLRRKVDPNGGQSGSWSDAVGDMKQNAANVGNKFAAGKAGIKSWFGNISGGSFDPDSSNKTMDAQDAKRSQALNSVADNVMDVADEDLDSHGEQLQKDALKALEAYNNDPSEENYETAKEKVGAFKDYLENNGASPESLTSAYKALDTLTNDPEFNPDTKQEVEDIRSLASDTDNVVQDADVSGIPNGQELKNTARDALADYAIDPNSENLDKAITSVKTLRNAMQANGATPEELAPLDDQLNKLQSLKVGGMRSLVSDTDNVVQTADIDSVPNGQELKDIARNDLANYAMNPNNENLDKSISSVKTLRDAMQANGATPEELAPLDDQISKLQALRDTNPINPQERLGFDGVQNIEDAITEPDVISGIPDGYKLRDNAVNDLHEFDKNPNDKTAKQAISSIKALRDANVENGGSAETISKLNTQIDSLEQARQPVLDIDSKISELDGTSLSDTAKEQLQNELSKLQNQPDSADYQGIKNLVSNAEALVTDPQSKNILGGIKNTVKQAELSSIGSNISNMLADTGIVDKPDIQELTGSITDYQLHPTDDNLSKLQDKMVGMRDKAYLANNPKIADAVNGQFSKLNDIGLSQQTQKVSLDLTSNLNSDDVRDITNSLNNYSVNPSAETFRQLEKSMTDKINSLDNSGQGDLSKVVRDNLTNLQNINAQHINSNFGNNLRQALGNARNNESIIKLLNKVDLAKTTPEKLNVTKEITASVQKQGLENDIDSKKLAESIRLIQVNQVK</sequence>
<keyword evidence="3" id="KW-0614">Plasmid</keyword>
<proteinExistence type="predicted"/>
<feature type="transmembrane region" description="Helical" evidence="2">
    <location>
        <begin position="166"/>
        <end position="187"/>
    </location>
</feature>